<sequence>MEVVEINHKRNSKLMEDYFEGASQIESFFDYPYTKSDNYIRRSKELQTRDYERSEITKRLLAFNQKYNCSSETVVNIEKLLKRNSVTVVGGQQAGVLTGPLYTIHKIITIVQQAKEQEEKLGIPVVPVFWIAGEDHDFDEVNHIHSVKVAKLFKRKVEQQNDLKQSVSDIHIDKHAIKKLIEEVLRDNKETENTVDLKQLIENSLQESKTYTDFFSFLIHGLCKRSGIVLLDAHDEEFRKLEVPFFEQLIKKNDRLNEMFLNGANALYNQGYGEPIERSENNSHLFYHLNGTRLLLQKTKDGHFADKRGYVHFSETKLLELLAKEPQNFSNNVVTRPLMQEFLLPVLTFVAGPGEVAYWATLKEVFHLFNYKVPPVVPRLSITVIEPKIEKTLARFDLLAEEVMIKGVTSVRGQLSFWDEKEQIEETLHEVLSDVERIHQPLKDLVAVYDKGLEAMAHKNERMLKKEITFLARRLEKSVRQNYEHELLNFDLIEANIIPYGGLQERSLNIVKYVNEYGFDFIERLFELPLQLNEKHKLIFLK</sequence>
<dbReference type="InterPro" id="IPR011199">
    <property type="entry name" value="Bacillithiol_biosynth_BshC"/>
</dbReference>
<evidence type="ECO:0000313" key="5">
    <source>
        <dbReference type="EMBL" id="OIJ09799.1"/>
    </source>
</evidence>
<reference evidence="5 6" key="1">
    <citation type="submission" date="2016-10" db="EMBL/GenBank/DDBJ databases">
        <title>Draft genome sequences of four alkaliphilic bacteria belonging to the Anaerobacillus genus.</title>
        <authorList>
            <person name="Bassil N.M."/>
            <person name="Lloyd J.R."/>
        </authorList>
    </citation>
    <scope>NUCLEOTIDE SEQUENCE [LARGE SCALE GENOMIC DNA]</scope>
    <source>
        <strain evidence="5 6">DSM 15340</strain>
    </source>
</reference>
<dbReference type="Pfam" id="PF10079">
    <property type="entry name" value="Rossmann-like_BshC"/>
    <property type="match status" value="1"/>
</dbReference>
<dbReference type="GO" id="GO:0016874">
    <property type="term" value="F:ligase activity"/>
    <property type="evidence" value="ECO:0007669"/>
    <property type="project" value="UniProtKB-UniRule"/>
</dbReference>
<feature type="domain" description="Bacillithiol biosynthesis BshC N-terminal Rossmann-like" evidence="3">
    <location>
        <begin position="1"/>
        <end position="380"/>
    </location>
</feature>
<dbReference type="OrthoDB" id="9765151at2"/>
<dbReference type="Pfam" id="PF24850">
    <property type="entry name" value="CC_BshC"/>
    <property type="match status" value="1"/>
</dbReference>
<dbReference type="InterPro" id="IPR055398">
    <property type="entry name" value="Rossmann-like_BshC"/>
</dbReference>
<comment type="similarity">
    <text evidence="2">Belongs to the BshC family.</text>
</comment>
<dbReference type="InterPro" id="IPR055399">
    <property type="entry name" value="CC_BshC"/>
</dbReference>
<feature type="domain" description="Bacillithiol biosynthesis BshC C-terminal coiled-coil" evidence="4">
    <location>
        <begin position="382"/>
        <end position="541"/>
    </location>
</feature>
<evidence type="ECO:0000259" key="4">
    <source>
        <dbReference type="Pfam" id="PF24850"/>
    </source>
</evidence>
<dbReference type="AlphaFoldDB" id="A0A1S2LBC2"/>
<accession>A0A1S2LBC2</accession>
<evidence type="ECO:0000259" key="3">
    <source>
        <dbReference type="Pfam" id="PF10079"/>
    </source>
</evidence>
<dbReference type="RefSeq" id="WP_071314187.1">
    <property type="nucleotide sequence ID" value="NZ_MLQQ01000042.1"/>
</dbReference>
<keyword evidence="1 2" id="KW-0436">Ligase</keyword>
<dbReference type="PIRSF" id="PIRSF012535">
    <property type="entry name" value="UCP012535"/>
    <property type="match status" value="1"/>
</dbReference>
<gene>
    <name evidence="2" type="primary">bshC</name>
    <name evidence="5" type="ORF">BKP35_15040</name>
</gene>
<organism evidence="5 6">
    <name type="scientific">Anaerobacillus arseniciselenatis</name>
    <dbReference type="NCBI Taxonomy" id="85682"/>
    <lineage>
        <taxon>Bacteria</taxon>
        <taxon>Bacillati</taxon>
        <taxon>Bacillota</taxon>
        <taxon>Bacilli</taxon>
        <taxon>Bacillales</taxon>
        <taxon>Bacillaceae</taxon>
        <taxon>Anaerobacillus</taxon>
    </lineage>
</organism>
<evidence type="ECO:0000313" key="6">
    <source>
        <dbReference type="Proteomes" id="UP000180098"/>
    </source>
</evidence>
<dbReference type="NCBIfam" id="TIGR03998">
    <property type="entry name" value="thiol_BshC"/>
    <property type="match status" value="1"/>
</dbReference>
<dbReference type="Proteomes" id="UP000180098">
    <property type="component" value="Unassembled WGS sequence"/>
</dbReference>
<proteinExistence type="inferred from homology"/>
<dbReference type="EC" id="6.-.-.-" evidence="2"/>
<keyword evidence="6" id="KW-1185">Reference proteome</keyword>
<evidence type="ECO:0000256" key="2">
    <source>
        <dbReference type="HAMAP-Rule" id="MF_01867"/>
    </source>
</evidence>
<evidence type="ECO:0000256" key="1">
    <source>
        <dbReference type="ARBA" id="ARBA00022598"/>
    </source>
</evidence>
<comment type="caution">
    <text evidence="5">The sequence shown here is derived from an EMBL/GenBank/DDBJ whole genome shotgun (WGS) entry which is preliminary data.</text>
</comment>
<name>A0A1S2LBC2_9BACI</name>
<comment type="function">
    <text evidence="2">Involved in bacillithiol (BSH) biosynthesis. May catalyze the last step of the pathway, the addition of cysteine to glucosamine malate (GlcN-Mal) to generate BSH.</text>
</comment>
<dbReference type="HAMAP" id="MF_01867">
    <property type="entry name" value="BshC"/>
    <property type="match status" value="1"/>
</dbReference>
<dbReference type="EMBL" id="MLQQ01000042">
    <property type="protein sequence ID" value="OIJ09799.1"/>
    <property type="molecule type" value="Genomic_DNA"/>
</dbReference>
<protein>
    <recommendedName>
        <fullName evidence="2">Putative cysteine ligase BshC</fullName>
        <ecNumber evidence="2">6.-.-.-</ecNumber>
    </recommendedName>
</protein>